<dbReference type="GO" id="GO:0050660">
    <property type="term" value="F:flavin adenine dinucleotide binding"/>
    <property type="evidence" value="ECO:0007669"/>
    <property type="project" value="TreeGrafter"/>
</dbReference>
<dbReference type="AlphaFoldDB" id="A0A382FIL2"/>
<sequence length="359" mass="40749">MGGGISGLSVAWLLKQRGIHSTVIEAQNQIGGLARSFNWHGIDCDIAPHRLFTHNREVLELILGLVPMHQHRRKSCIFIGGKKIKDPIDPIELCLKFRSKAPKLISGFLFKPKLKETSFANLALNRYGQGLYDLFFEPYTQKLLGVSAEEISAEWGRQKLRSSGFSQWFKRNSKTYFDSFYYPITGGYGTIAKRMARELGDSILVNARVSDLNFDEKRITSVTLHHNDKKDVIKCDHLISTLPATTLSTMLGEKIDFQYNSISLVYLNINRSQVMPYHWAYFADESIVINRMAEFKNFAQPIMATDNTVLCAEVTTHSDTPSEDVISALVSYGLIKREEIEDVLVLEESYGYPIYLKGF</sequence>
<dbReference type="PANTHER" id="PTHR21197">
    <property type="entry name" value="UDP-GALACTOPYRANOSE MUTASE"/>
    <property type="match status" value="1"/>
</dbReference>
<dbReference type="EMBL" id="UINC01049867">
    <property type="protein sequence ID" value="SVB62154.1"/>
    <property type="molecule type" value="Genomic_DNA"/>
</dbReference>
<accession>A0A382FIL2</accession>
<dbReference type="GO" id="GO:0016491">
    <property type="term" value="F:oxidoreductase activity"/>
    <property type="evidence" value="ECO:0007669"/>
    <property type="project" value="InterPro"/>
</dbReference>
<feature type="non-terminal residue" evidence="2">
    <location>
        <position position="359"/>
    </location>
</feature>
<dbReference type="InterPro" id="IPR036188">
    <property type="entry name" value="FAD/NAD-bd_sf"/>
</dbReference>
<protein>
    <recommendedName>
        <fullName evidence="1">Amine oxidase domain-containing protein</fullName>
    </recommendedName>
</protein>
<gene>
    <name evidence="2" type="ORF">METZ01_LOCUS215008</name>
</gene>
<dbReference type="InterPro" id="IPR002937">
    <property type="entry name" value="Amino_oxidase"/>
</dbReference>
<reference evidence="2" key="1">
    <citation type="submission" date="2018-05" db="EMBL/GenBank/DDBJ databases">
        <authorList>
            <person name="Lanie J.A."/>
            <person name="Ng W.-L."/>
            <person name="Kazmierczak K.M."/>
            <person name="Andrzejewski T.M."/>
            <person name="Davidsen T.M."/>
            <person name="Wayne K.J."/>
            <person name="Tettelin H."/>
            <person name="Glass J.I."/>
            <person name="Rusch D."/>
            <person name="Podicherti R."/>
            <person name="Tsui H.-C.T."/>
            <person name="Winkler M.E."/>
        </authorList>
    </citation>
    <scope>NUCLEOTIDE SEQUENCE</scope>
</reference>
<name>A0A382FIL2_9ZZZZ</name>
<dbReference type="SUPFAM" id="SSF51971">
    <property type="entry name" value="Nucleotide-binding domain"/>
    <property type="match status" value="1"/>
</dbReference>
<evidence type="ECO:0000259" key="1">
    <source>
        <dbReference type="Pfam" id="PF01593"/>
    </source>
</evidence>
<proteinExistence type="predicted"/>
<evidence type="ECO:0000313" key="2">
    <source>
        <dbReference type="EMBL" id="SVB62154.1"/>
    </source>
</evidence>
<feature type="domain" description="Amine oxidase" evidence="1">
    <location>
        <begin position="5"/>
        <end position="250"/>
    </location>
</feature>
<organism evidence="2">
    <name type="scientific">marine metagenome</name>
    <dbReference type="NCBI Taxonomy" id="408172"/>
    <lineage>
        <taxon>unclassified sequences</taxon>
        <taxon>metagenomes</taxon>
        <taxon>ecological metagenomes</taxon>
    </lineage>
</organism>
<dbReference type="PANTHER" id="PTHR21197:SF0">
    <property type="entry name" value="UDP-GALACTOPYRANOSE MUTASE"/>
    <property type="match status" value="1"/>
</dbReference>
<dbReference type="Pfam" id="PF01593">
    <property type="entry name" value="Amino_oxidase"/>
    <property type="match status" value="1"/>
</dbReference>
<dbReference type="GO" id="GO:0008767">
    <property type="term" value="F:UDP-galactopyranose mutase activity"/>
    <property type="evidence" value="ECO:0007669"/>
    <property type="project" value="TreeGrafter"/>
</dbReference>
<dbReference type="GO" id="GO:0005829">
    <property type="term" value="C:cytosol"/>
    <property type="evidence" value="ECO:0007669"/>
    <property type="project" value="TreeGrafter"/>
</dbReference>
<dbReference type="Gene3D" id="3.50.50.60">
    <property type="entry name" value="FAD/NAD(P)-binding domain"/>
    <property type="match status" value="1"/>
</dbReference>